<keyword evidence="2" id="KW-1185">Reference proteome</keyword>
<dbReference type="HOGENOM" id="CLU_651563_0_0_0"/>
<protein>
    <recommendedName>
        <fullName evidence="3">DUF481 domain-containing protein</fullName>
    </recommendedName>
</protein>
<dbReference type="PATRIC" id="fig|1162668.3.peg.25"/>
<reference evidence="2" key="2">
    <citation type="submission" date="2012-03" db="EMBL/GenBank/DDBJ databases">
        <title>The complete genome sequence of the pioneer microbe on fresh volcanic deposit, Leptospirillum ferrooxidans strain C2-3.</title>
        <authorList>
            <person name="Fujimura R."/>
            <person name="Sato Y."/>
            <person name="Nishizawa T."/>
            <person name="Nanba K."/>
            <person name="Oshima K."/>
            <person name="Hattori M."/>
            <person name="Kamijo T."/>
            <person name="Ohta H."/>
        </authorList>
    </citation>
    <scope>NUCLEOTIDE SEQUENCE [LARGE SCALE GENOMIC DNA]</scope>
    <source>
        <strain evidence="2">C2-3</strain>
    </source>
</reference>
<dbReference type="InterPro" id="IPR007433">
    <property type="entry name" value="DUF481"/>
</dbReference>
<dbReference type="Pfam" id="PF04338">
    <property type="entry name" value="DUF481"/>
    <property type="match status" value="1"/>
</dbReference>
<dbReference type="eggNOG" id="COG3137">
    <property type="taxonomic scope" value="Bacteria"/>
</dbReference>
<organism evidence="1 2">
    <name type="scientific">Leptospirillum ferrooxidans (strain C2-3)</name>
    <dbReference type="NCBI Taxonomy" id="1162668"/>
    <lineage>
        <taxon>Bacteria</taxon>
        <taxon>Pseudomonadati</taxon>
        <taxon>Nitrospirota</taxon>
        <taxon>Nitrospiria</taxon>
        <taxon>Nitrospirales</taxon>
        <taxon>Nitrospiraceae</taxon>
        <taxon>Leptospirillum</taxon>
    </lineage>
</organism>
<evidence type="ECO:0000313" key="1">
    <source>
        <dbReference type="EMBL" id="BAM05753.1"/>
    </source>
</evidence>
<proteinExistence type="predicted"/>
<dbReference type="AlphaFoldDB" id="I0IKF4"/>
<dbReference type="Proteomes" id="UP000007382">
    <property type="component" value="Chromosome"/>
</dbReference>
<evidence type="ECO:0000313" key="2">
    <source>
        <dbReference type="Proteomes" id="UP000007382"/>
    </source>
</evidence>
<dbReference type="OrthoDB" id="116089at2"/>
<dbReference type="RefSeq" id="WP_014448248.1">
    <property type="nucleotide sequence ID" value="NC_017094.1"/>
</dbReference>
<sequence length="400" mass="43827">MLHHPGPREKWGEAGDGQKQFRFLPPAFVLGLLAMLLLPPSVQPVFATPPVSKSQDLLTLKNGDTLKGKLDSGDAKTITFVSEGAGKLVISWTYVRSLRVPEPFAVLTKNIRVRQGHPNRQVPEGSLDVEGQTLTVGTSSGPVRMPVAAVTHLVESKTYEKMVNGAEHFWQGWNGSLSGGASLVEATQSLETFNFGTAFTRTIPTVSWLEPDDRSILGFTSTYGTISQPNSPSISTSIFHGNAEQDQYFSRDFYALVQALYDHNSTTGLNLQQNYGAGVGYTALRRPSQELSFTLTASYIDQQFQVASADQNLVGATFTVTYFYKFPHDITFNENSYITPAFNNSSAWFAYLSAGVTIPVIDSLAFSIQAIDNYWNAPAPGFVNNSFQLNTNLSYTIPSF</sequence>
<dbReference type="EMBL" id="AP012342">
    <property type="protein sequence ID" value="BAM05753.1"/>
    <property type="molecule type" value="Genomic_DNA"/>
</dbReference>
<accession>I0IKF4</accession>
<name>I0IKF4_LEPFC</name>
<dbReference type="KEGG" id="lfc:LFE_0022"/>
<evidence type="ECO:0008006" key="3">
    <source>
        <dbReference type="Google" id="ProtNLM"/>
    </source>
</evidence>
<reference evidence="1 2" key="1">
    <citation type="journal article" date="2012" name="J. Bacteriol.">
        <title>Complete Genome Sequence of Leptospirillum ferrooxidans Strain C2-3, Isolated from a Fresh Volcanic Ash Deposit on the Island of Miyake, Japan.</title>
        <authorList>
            <person name="Fujimura R."/>
            <person name="Sato Y."/>
            <person name="Nishizawa T."/>
            <person name="Oshima K."/>
            <person name="Kim S.-W."/>
            <person name="Hattori M."/>
            <person name="Kamijo T."/>
            <person name="Ohta H."/>
        </authorList>
    </citation>
    <scope>NUCLEOTIDE SEQUENCE [LARGE SCALE GENOMIC DNA]</scope>
    <source>
        <strain evidence="1 2">C2-3</strain>
    </source>
</reference>
<gene>
    <name evidence="1" type="ordered locus">LFE_0022</name>
</gene>